<keyword evidence="2" id="KW-1185">Reference proteome</keyword>
<comment type="caution">
    <text evidence="1">The sequence shown here is derived from an EMBL/GenBank/DDBJ whole genome shotgun (WGS) entry which is preliminary data.</text>
</comment>
<dbReference type="Proteomes" id="UP001627408">
    <property type="component" value="Unassembled WGS sequence"/>
</dbReference>
<protein>
    <submittedName>
        <fullName evidence="1">Uncharacterized protein</fullName>
    </submittedName>
</protein>
<gene>
    <name evidence="1" type="ORF">ACERZ8_09500</name>
</gene>
<organism evidence="1 2">
    <name type="scientific">Tateyamaria armeniaca</name>
    <dbReference type="NCBI Taxonomy" id="2518930"/>
    <lineage>
        <taxon>Bacteria</taxon>
        <taxon>Pseudomonadati</taxon>
        <taxon>Pseudomonadota</taxon>
        <taxon>Alphaproteobacteria</taxon>
        <taxon>Rhodobacterales</taxon>
        <taxon>Roseobacteraceae</taxon>
        <taxon>Tateyamaria</taxon>
    </lineage>
</organism>
<evidence type="ECO:0000313" key="1">
    <source>
        <dbReference type="EMBL" id="MFL4470089.1"/>
    </source>
</evidence>
<dbReference type="EMBL" id="JBHDIY010000002">
    <property type="protein sequence ID" value="MFL4470089.1"/>
    <property type="molecule type" value="Genomic_DNA"/>
</dbReference>
<sequence>MMKFIQLNADWNAEPNAPDLQVEQDDTSLVARFEPNRFIFPEFDRISFILVRFENCERYRITSVNDHGWYGGQCRFSGLAPAWGEFYEILGDTWDDLDATPWIELNGLGARHFHFYFRDEALEVKAFDWSMQTKS</sequence>
<evidence type="ECO:0000313" key="2">
    <source>
        <dbReference type="Proteomes" id="UP001627408"/>
    </source>
</evidence>
<dbReference type="RefSeq" id="WP_407591960.1">
    <property type="nucleotide sequence ID" value="NZ_JBHDIY010000002.1"/>
</dbReference>
<accession>A0ABW8UVL1</accession>
<name>A0ABW8UVL1_9RHOB</name>
<reference evidence="1 2" key="1">
    <citation type="submission" date="2024-08" db="EMBL/GenBank/DDBJ databases">
        <title>Tateyamaria sp. nov., isolated from marine algae.</title>
        <authorList>
            <person name="Choi B.J."/>
            <person name="Kim J.M."/>
            <person name="Lee J.K."/>
            <person name="Choi D.G."/>
            <person name="Bayburt H."/>
            <person name="Baek J.H."/>
            <person name="Han D.M."/>
            <person name="Jeon C.O."/>
        </authorList>
    </citation>
    <scope>NUCLEOTIDE SEQUENCE [LARGE SCALE GENOMIC DNA]</scope>
    <source>
        <strain evidence="1 2">KMU-156</strain>
    </source>
</reference>
<proteinExistence type="predicted"/>